<evidence type="ECO:0000313" key="3">
    <source>
        <dbReference type="Proteomes" id="UP000266673"/>
    </source>
</evidence>
<evidence type="ECO:0000313" key="2">
    <source>
        <dbReference type="EMBL" id="RIB07846.1"/>
    </source>
</evidence>
<dbReference type="InterPro" id="IPR011009">
    <property type="entry name" value="Kinase-like_dom_sf"/>
</dbReference>
<organism evidence="2 3">
    <name type="scientific">Gigaspora rosea</name>
    <dbReference type="NCBI Taxonomy" id="44941"/>
    <lineage>
        <taxon>Eukaryota</taxon>
        <taxon>Fungi</taxon>
        <taxon>Fungi incertae sedis</taxon>
        <taxon>Mucoromycota</taxon>
        <taxon>Glomeromycotina</taxon>
        <taxon>Glomeromycetes</taxon>
        <taxon>Diversisporales</taxon>
        <taxon>Gigasporaceae</taxon>
        <taxon>Gigaspora</taxon>
    </lineage>
</organism>
<dbReference type="SUPFAM" id="SSF56112">
    <property type="entry name" value="Protein kinase-like (PK-like)"/>
    <property type="match status" value="1"/>
</dbReference>
<dbReference type="Gene3D" id="3.30.200.20">
    <property type="entry name" value="Phosphorylase Kinase, domain 1"/>
    <property type="match status" value="1"/>
</dbReference>
<dbReference type="OrthoDB" id="5986190at2759"/>
<dbReference type="Proteomes" id="UP000266673">
    <property type="component" value="Unassembled WGS sequence"/>
</dbReference>
<accession>A0A397UL35</accession>
<proteinExistence type="predicted"/>
<evidence type="ECO:0000256" key="1">
    <source>
        <dbReference type="SAM" id="MobiDB-lite"/>
    </source>
</evidence>
<dbReference type="EMBL" id="QKWP01001591">
    <property type="protein sequence ID" value="RIB07846.1"/>
    <property type="molecule type" value="Genomic_DNA"/>
</dbReference>
<evidence type="ECO:0008006" key="4">
    <source>
        <dbReference type="Google" id="ProtNLM"/>
    </source>
</evidence>
<comment type="caution">
    <text evidence="2">The sequence shown here is derived from an EMBL/GenBank/DDBJ whole genome shotgun (WGS) entry which is preliminary data.</text>
</comment>
<feature type="region of interest" description="Disordered" evidence="1">
    <location>
        <begin position="77"/>
        <end position="111"/>
    </location>
</feature>
<sequence length="111" mass="12692">MTTVVTAIMKTIAHEPSSTIALKTLTKCNLYYTELTIYRIIQNAEILHGNKLSDIKEIGKGRFGSVYLATWLDDIRKVDNNDSSDSNDENKEHMNHPALLHSRIDQFEEKQ</sequence>
<dbReference type="AlphaFoldDB" id="A0A397UL35"/>
<feature type="compositionally biased region" description="Basic and acidic residues" evidence="1">
    <location>
        <begin position="102"/>
        <end position="111"/>
    </location>
</feature>
<name>A0A397UL35_9GLOM</name>
<reference evidence="2 3" key="1">
    <citation type="submission" date="2018-06" db="EMBL/GenBank/DDBJ databases">
        <title>Comparative genomics reveals the genomic features of Rhizophagus irregularis, R. cerebriforme, R. diaphanum and Gigaspora rosea, and their symbiotic lifestyle signature.</title>
        <authorList>
            <person name="Morin E."/>
            <person name="San Clemente H."/>
            <person name="Chen E.C.H."/>
            <person name="De La Providencia I."/>
            <person name="Hainaut M."/>
            <person name="Kuo A."/>
            <person name="Kohler A."/>
            <person name="Murat C."/>
            <person name="Tang N."/>
            <person name="Roy S."/>
            <person name="Loubradou J."/>
            <person name="Henrissat B."/>
            <person name="Grigoriev I.V."/>
            <person name="Corradi N."/>
            <person name="Roux C."/>
            <person name="Martin F.M."/>
        </authorList>
    </citation>
    <scope>NUCLEOTIDE SEQUENCE [LARGE SCALE GENOMIC DNA]</scope>
    <source>
        <strain evidence="2 3">DAOM 194757</strain>
    </source>
</reference>
<protein>
    <recommendedName>
        <fullName evidence="4">Protein kinase domain-containing protein</fullName>
    </recommendedName>
</protein>
<gene>
    <name evidence="2" type="ORF">C2G38_2213225</name>
</gene>
<keyword evidence="3" id="KW-1185">Reference proteome</keyword>